<evidence type="ECO:0000313" key="2">
    <source>
        <dbReference type="EMBL" id="GAA1180574.1"/>
    </source>
</evidence>
<reference evidence="3" key="1">
    <citation type="journal article" date="2019" name="Int. J. Syst. Evol. Microbiol.">
        <title>The Global Catalogue of Microorganisms (GCM) 10K type strain sequencing project: providing services to taxonomists for standard genome sequencing and annotation.</title>
        <authorList>
            <consortium name="The Broad Institute Genomics Platform"/>
            <consortium name="The Broad Institute Genome Sequencing Center for Infectious Disease"/>
            <person name="Wu L."/>
            <person name="Ma J."/>
        </authorList>
    </citation>
    <scope>NUCLEOTIDE SEQUENCE [LARGE SCALE GENOMIC DNA]</scope>
    <source>
        <strain evidence="3">JCM 12696</strain>
    </source>
</reference>
<sequence length="84" mass="9212">MRATGETGETGATGWSDERSEERPEEPLDERSDDRLDKADHHFCWVGSEARVDRSIGRFRGQNTDQTPSSGRSSCGAAANVTAR</sequence>
<name>A0ABP4FKR7_9ACTN</name>
<dbReference type="EMBL" id="BAAAKV010000038">
    <property type="protein sequence ID" value="GAA1180574.1"/>
    <property type="molecule type" value="Genomic_DNA"/>
</dbReference>
<accession>A0ABP4FKR7</accession>
<organism evidence="2 3">
    <name type="scientific">Streptomyces hebeiensis</name>
    <dbReference type="NCBI Taxonomy" id="229486"/>
    <lineage>
        <taxon>Bacteria</taxon>
        <taxon>Bacillati</taxon>
        <taxon>Actinomycetota</taxon>
        <taxon>Actinomycetes</taxon>
        <taxon>Kitasatosporales</taxon>
        <taxon>Streptomycetaceae</taxon>
        <taxon>Streptomyces</taxon>
    </lineage>
</organism>
<proteinExistence type="predicted"/>
<gene>
    <name evidence="2" type="ORF">GCM10009654_42230</name>
</gene>
<comment type="caution">
    <text evidence="2">The sequence shown here is derived from an EMBL/GenBank/DDBJ whole genome shotgun (WGS) entry which is preliminary data.</text>
</comment>
<feature type="compositionally biased region" description="Basic and acidic residues" evidence="1">
    <location>
        <begin position="16"/>
        <end position="37"/>
    </location>
</feature>
<protein>
    <submittedName>
        <fullName evidence="2">Uncharacterized protein</fullName>
    </submittedName>
</protein>
<feature type="region of interest" description="Disordered" evidence="1">
    <location>
        <begin position="54"/>
        <end position="84"/>
    </location>
</feature>
<evidence type="ECO:0000313" key="3">
    <source>
        <dbReference type="Proteomes" id="UP001501371"/>
    </source>
</evidence>
<evidence type="ECO:0000256" key="1">
    <source>
        <dbReference type="SAM" id="MobiDB-lite"/>
    </source>
</evidence>
<feature type="region of interest" description="Disordered" evidence="1">
    <location>
        <begin position="1"/>
        <end position="37"/>
    </location>
</feature>
<keyword evidence="3" id="KW-1185">Reference proteome</keyword>
<dbReference type="Proteomes" id="UP001501371">
    <property type="component" value="Unassembled WGS sequence"/>
</dbReference>
<feature type="compositionally biased region" description="Polar residues" evidence="1">
    <location>
        <begin position="61"/>
        <end position="73"/>
    </location>
</feature>
<feature type="compositionally biased region" description="Low complexity" evidence="1">
    <location>
        <begin position="1"/>
        <end position="14"/>
    </location>
</feature>